<protein>
    <submittedName>
        <fullName evidence="1">Uncharacterized protein</fullName>
    </submittedName>
</protein>
<dbReference type="Proteomes" id="UP001055439">
    <property type="component" value="Chromosome 1"/>
</dbReference>
<keyword evidence="2" id="KW-1185">Reference proteome</keyword>
<sequence>MADADPLDLQLLSNIVKSPMEAVRELQQVLDVVHNWEKRPD</sequence>
<dbReference type="EMBL" id="CP097502">
    <property type="protein sequence ID" value="URD72881.1"/>
    <property type="molecule type" value="Genomic_DNA"/>
</dbReference>
<evidence type="ECO:0000313" key="2">
    <source>
        <dbReference type="Proteomes" id="UP001055439"/>
    </source>
</evidence>
<accession>A0A9E7E9D5</accession>
<reference evidence="1" key="1">
    <citation type="submission" date="2022-05" db="EMBL/GenBank/DDBJ databases">
        <title>The Musa troglodytarum L. genome provides insights into the mechanism of non-climacteric behaviour and enrichment of carotenoids.</title>
        <authorList>
            <person name="Wang J."/>
        </authorList>
    </citation>
    <scope>NUCLEOTIDE SEQUENCE</scope>
    <source>
        <tissue evidence="1">Leaf</tissue>
    </source>
</reference>
<gene>
    <name evidence="1" type="ORF">MUK42_35890</name>
</gene>
<proteinExistence type="predicted"/>
<name>A0A9E7E9D5_9LILI</name>
<evidence type="ECO:0000313" key="1">
    <source>
        <dbReference type="EMBL" id="URD72881.1"/>
    </source>
</evidence>
<organism evidence="1 2">
    <name type="scientific">Musa troglodytarum</name>
    <name type="common">fe'i banana</name>
    <dbReference type="NCBI Taxonomy" id="320322"/>
    <lineage>
        <taxon>Eukaryota</taxon>
        <taxon>Viridiplantae</taxon>
        <taxon>Streptophyta</taxon>
        <taxon>Embryophyta</taxon>
        <taxon>Tracheophyta</taxon>
        <taxon>Spermatophyta</taxon>
        <taxon>Magnoliopsida</taxon>
        <taxon>Liliopsida</taxon>
        <taxon>Zingiberales</taxon>
        <taxon>Musaceae</taxon>
        <taxon>Musa</taxon>
    </lineage>
</organism>
<dbReference type="AlphaFoldDB" id="A0A9E7E9D5"/>